<dbReference type="HOGENOM" id="CLU_2530331_0_0_1"/>
<accession>T1J3A1</accession>
<protein>
    <submittedName>
        <fullName evidence="1">Uncharacterized protein</fullName>
    </submittedName>
</protein>
<reference evidence="2" key="1">
    <citation type="submission" date="2011-05" db="EMBL/GenBank/DDBJ databases">
        <authorList>
            <person name="Richards S.R."/>
            <person name="Qu J."/>
            <person name="Jiang H."/>
            <person name="Jhangiani S.N."/>
            <person name="Agravi P."/>
            <person name="Goodspeed R."/>
            <person name="Gross S."/>
            <person name="Mandapat C."/>
            <person name="Jackson L."/>
            <person name="Mathew T."/>
            <person name="Pu L."/>
            <person name="Thornton R."/>
            <person name="Saada N."/>
            <person name="Wilczek-Boney K.B."/>
            <person name="Lee S."/>
            <person name="Kovar C."/>
            <person name="Wu Y."/>
            <person name="Scherer S.E."/>
            <person name="Worley K.C."/>
            <person name="Muzny D.M."/>
            <person name="Gibbs R."/>
        </authorList>
    </citation>
    <scope>NUCLEOTIDE SEQUENCE</scope>
    <source>
        <strain evidence="2">Brora</strain>
    </source>
</reference>
<dbReference type="EMBL" id="JH431820">
    <property type="status" value="NOT_ANNOTATED_CDS"/>
    <property type="molecule type" value="Genomic_DNA"/>
</dbReference>
<keyword evidence="2" id="KW-1185">Reference proteome</keyword>
<sequence length="84" mass="9857">MSGQKSNKFEIQMKEVKYIPGEEVKINIREDNIRANINNNIEEHLYVNVLPNVNTNNRLLHLQLKDPFCDFNRVLCKNLFPSIS</sequence>
<dbReference type="Proteomes" id="UP000014500">
    <property type="component" value="Unassembled WGS sequence"/>
</dbReference>
<organism evidence="1 2">
    <name type="scientific">Strigamia maritima</name>
    <name type="common">European centipede</name>
    <name type="synonym">Geophilus maritimus</name>
    <dbReference type="NCBI Taxonomy" id="126957"/>
    <lineage>
        <taxon>Eukaryota</taxon>
        <taxon>Metazoa</taxon>
        <taxon>Ecdysozoa</taxon>
        <taxon>Arthropoda</taxon>
        <taxon>Myriapoda</taxon>
        <taxon>Chilopoda</taxon>
        <taxon>Pleurostigmophora</taxon>
        <taxon>Geophilomorpha</taxon>
        <taxon>Linotaeniidae</taxon>
        <taxon>Strigamia</taxon>
    </lineage>
</organism>
<name>T1J3A1_STRMM</name>
<dbReference type="AlphaFoldDB" id="T1J3A1"/>
<proteinExistence type="predicted"/>
<dbReference type="EnsemblMetazoa" id="SMAR008062-RA">
    <property type="protein sequence ID" value="SMAR008062-PA"/>
    <property type="gene ID" value="SMAR008062"/>
</dbReference>
<evidence type="ECO:0000313" key="1">
    <source>
        <dbReference type="EnsemblMetazoa" id="SMAR008062-PA"/>
    </source>
</evidence>
<reference evidence="1" key="2">
    <citation type="submission" date="2015-02" db="UniProtKB">
        <authorList>
            <consortium name="EnsemblMetazoa"/>
        </authorList>
    </citation>
    <scope>IDENTIFICATION</scope>
</reference>
<evidence type="ECO:0000313" key="2">
    <source>
        <dbReference type="Proteomes" id="UP000014500"/>
    </source>
</evidence>